<dbReference type="SUPFAM" id="SSF56003">
    <property type="entry name" value="Molybdenum cofactor-binding domain"/>
    <property type="match status" value="1"/>
</dbReference>
<sequence>MREAIELKSYHAEAHKFGVDEGEVEDELSKCSVVIEGVAHGFQSGWPRVLRESHFAITVMAARNSKNKPFGSKLYKGPLELPLADADEKIFTALTKRVGGAFGGKASQSLPIGAWAAVAAHALHRPVSVVLNRNEDMLVTGKRHPAIVKYRVGLDTNGMLRCAHLKVYIDGGYACDTSPWVTFVSAGLADACYNIPVMRVEGYTMKTNKSNNTAFRGTEEYDEMT</sequence>
<accession>A0A2G9U852</accession>
<reference evidence="2 3" key="1">
    <citation type="submission" date="2015-09" db="EMBL/GenBank/DDBJ databases">
        <title>Draft genome of the parasitic nematode Teladorsagia circumcincta isolate WARC Sus (inbred).</title>
        <authorList>
            <person name="Mitreva M."/>
        </authorList>
    </citation>
    <scope>NUCLEOTIDE SEQUENCE [LARGE SCALE GENOMIC DNA]</scope>
    <source>
        <strain evidence="2 3">S</strain>
    </source>
</reference>
<organism evidence="2 3">
    <name type="scientific">Teladorsagia circumcincta</name>
    <name type="common">Brown stomach worm</name>
    <name type="synonym">Ostertagia circumcincta</name>
    <dbReference type="NCBI Taxonomy" id="45464"/>
    <lineage>
        <taxon>Eukaryota</taxon>
        <taxon>Metazoa</taxon>
        <taxon>Ecdysozoa</taxon>
        <taxon>Nematoda</taxon>
        <taxon>Chromadorea</taxon>
        <taxon>Rhabditida</taxon>
        <taxon>Rhabditina</taxon>
        <taxon>Rhabditomorpha</taxon>
        <taxon>Strongyloidea</taxon>
        <taxon>Trichostrongylidae</taxon>
        <taxon>Teladorsagia</taxon>
    </lineage>
</organism>
<dbReference type="Proteomes" id="UP000230423">
    <property type="component" value="Unassembled WGS sequence"/>
</dbReference>
<dbReference type="Pfam" id="PF02738">
    <property type="entry name" value="MoCoBD_1"/>
    <property type="match status" value="1"/>
</dbReference>
<dbReference type="EMBL" id="KZ348327">
    <property type="protein sequence ID" value="PIO66355.1"/>
    <property type="molecule type" value="Genomic_DNA"/>
</dbReference>
<feature type="domain" description="Aldehyde oxidase/xanthine dehydrogenase first molybdopterin binding" evidence="1">
    <location>
        <begin position="93"/>
        <end position="218"/>
    </location>
</feature>
<evidence type="ECO:0000259" key="1">
    <source>
        <dbReference type="Pfam" id="PF02738"/>
    </source>
</evidence>
<dbReference type="PANTHER" id="PTHR11908">
    <property type="entry name" value="XANTHINE DEHYDROGENASE"/>
    <property type="match status" value="1"/>
</dbReference>
<evidence type="ECO:0000313" key="2">
    <source>
        <dbReference type="EMBL" id="PIO66355.1"/>
    </source>
</evidence>
<dbReference type="PANTHER" id="PTHR11908:SF139">
    <property type="entry name" value="XANTHINE DEHYDROGENASE-RELATED"/>
    <property type="match status" value="1"/>
</dbReference>
<dbReference type="Gene3D" id="3.30.365.10">
    <property type="entry name" value="Aldehyde oxidase/xanthine dehydrogenase, molybdopterin binding domain"/>
    <property type="match status" value="1"/>
</dbReference>
<proteinExistence type="predicted"/>
<dbReference type="OrthoDB" id="8300278at2759"/>
<dbReference type="AlphaFoldDB" id="A0A2G9U852"/>
<keyword evidence="3" id="KW-1185">Reference proteome</keyword>
<dbReference type="GO" id="GO:0005506">
    <property type="term" value="F:iron ion binding"/>
    <property type="evidence" value="ECO:0007669"/>
    <property type="project" value="InterPro"/>
</dbReference>
<dbReference type="InterPro" id="IPR037165">
    <property type="entry name" value="AldOxase/xan_DH_Mopterin-bd_sf"/>
</dbReference>
<evidence type="ECO:0000313" key="3">
    <source>
        <dbReference type="Proteomes" id="UP000230423"/>
    </source>
</evidence>
<gene>
    <name evidence="2" type="ORF">TELCIR_11937</name>
</gene>
<dbReference type="GO" id="GO:0016491">
    <property type="term" value="F:oxidoreductase activity"/>
    <property type="evidence" value="ECO:0007669"/>
    <property type="project" value="InterPro"/>
</dbReference>
<dbReference type="InterPro" id="IPR008274">
    <property type="entry name" value="AldOxase/xan_DH_MoCoBD1"/>
</dbReference>
<name>A0A2G9U852_TELCI</name>
<dbReference type="InterPro" id="IPR016208">
    <property type="entry name" value="Ald_Oxase/xanthine_DH-like"/>
</dbReference>
<protein>
    <recommendedName>
        <fullName evidence="1">Aldehyde oxidase/xanthine dehydrogenase first molybdopterin binding domain-containing protein</fullName>
    </recommendedName>
</protein>